<keyword evidence="2" id="KW-1185">Reference proteome</keyword>
<dbReference type="STRING" id="121616.GA0070216_116106"/>
<dbReference type="RefSeq" id="WP_091251249.1">
    <property type="nucleotide sequence ID" value="NZ_FMCU01000016.1"/>
</dbReference>
<dbReference type="AlphaFoldDB" id="A0A1C5AEV3"/>
<dbReference type="OrthoDB" id="3398090at2"/>
<evidence type="ECO:0000313" key="2">
    <source>
        <dbReference type="Proteomes" id="UP000198797"/>
    </source>
</evidence>
<evidence type="ECO:0000313" key="1">
    <source>
        <dbReference type="EMBL" id="SCF43755.1"/>
    </source>
</evidence>
<name>A0A1C5AEV3_9ACTN</name>
<protein>
    <submittedName>
        <fullName evidence="1">Uncharacterized protein</fullName>
    </submittedName>
</protein>
<organism evidence="1 2">
    <name type="scientific">Micromonospora matsumotoense</name>
    <dbReference type="NCBI Taxonomy" id="121616"/>
    <lineage>
        <taxon>Bacteria</taxon>
        <taxon>Bacillati</taxon>
        <taxon>Actinomycetota</taxon>
        <taxon>Actinomycetes</taxon>
        <taxon>Micromonosporales</taxon>
        <taxon>Micromonosporaceae</taxon>
        <taxon>Micromonospora</taxon>
    </lineage>
</organism>
<reference evidence="2" key="1">
    <citation type="submission" date="2016-06" db="EMBL/GenBank/DDBJ databases">
        <authorList>
            <person name="Varghese N."/>
            <person name="Submissions Spin"/>
        </authorList>
    </citation>
    <scope>NUCLEOTIDE SEQUENCE [LARGE SCALE GENOMIC DNA]</scope>
    <source>
        <strain evidence="2">DSM 44100</strain>
    </source>
</reference>
<sequence length="66" mass="7487">MPMDDGPATPALVLWTAQRVLAQHHEAADEPRPLRRCFQCGNDGCHMLTWARDVLRAHRQPPPLPH</sequence>
<dbReference type="EMBL" id="FMCU01000016">
    <property type="protein sequence ID" value="SCF43755.1"/>
    <property type="molecule type" value="Genomic_DNA"/>
</dbReference>
<accession>A0A1C5AEV3</accession>
<proteinExistence type="predicted"/>
<gene>
    <name evidence="1" type="ORF">GA0070216_116106</name>
</gene>
<dbReference type="Proteomes" id="UP000198797">
    <property type="component" value="Unassembled WGS sequence"/>
</dbReference>